<comment type="subcellular location">
    <subcellularLocation>
        <location evidence="1">Cell membrane</location>
        <topology evidence="1">Peripheral membrane protein</topology>
    </subcellularLocation>
</comment>
<evidence type="ECO:0000313" key="8">
    <source>
        <dbReference type="EMBL" id="RKF27705.1"/>
    </source>
</evidence>
<dbReference type="InterPro" id="IPR029044">
    <property type="entry name" value="Nucleotide-diphossugar_trans"/>
</dbReference>
<accession>A0A420F453</accession>
<gene>
    <name evidence="8" type="ORF">D7I43_08380</name>
</gene>
<protein>
    <submittedName>
        <fullName evidence="8">CDP-glycerol:glycerophosphate glycerophosphotransferase</fullName>
    </submittedName>
</protein>
<feature type="domain" description="Glycosyltransferase 2-like" evidence="7">
    <location>
        <begin position="5"/>
        <end position="154"/>
    </location>
</feature>
<evidence type="ECO:0000259" key="7">
    <source>
        <dbReference type="Pfam" id="PF00535"/>
    </source>
</evidence>
<name>A0A420F453_9ACTN</name>
<dbReference type="Gene3D" id="3.40.50.11820">
    <property type="match status" value="1"/>
</dbReference>
<comment type="similarity">
    <text evidence="2">Belongs to the CDP-glycerol glycerophosphotransferase family.</text>
</comment>
<dbReference type="Gene3D" id="3.40.50.12580">
    <property type="match status" value="1"/>
</dbReference>
<dbReference type="InterPro" id="IPR007554">
    <property type="entry name" value="Glycerophosphate_synth"/>
</dbReference>
<organism evidence="8 9">
    <name type="scientific">Micromonospora globbae</name>
    <dbReference type="NCBI Taxonomy" id="1894969"/>
    <lineage>
        <taxon>Bacteria</taxon>
        <taxon>Bacillati</taxon>
        <taxon>Actinomycetota</taxon>
        <taxon>Actinomycetes</taxon>
        <taxon>Micromonosporales</taxon>
        <taxon>Micromonosporaceae</taxon>
        <taxon>Micromonospora</taxon>
    </lineage>
</organism>
<dbReference type="GO" id="GO:0005886">
    <property type="term" value="C:plasma membrane"/>
    <property type="evidence" value="ECO:0007669"/>
    <property type="project" value="UniProtKB-SubCell"/>
</dbReference>
<dbReference type="InterPro" id="IPR043149">
    <property type="entry name" value="TagF_N"/>
</dbReference>
<keyword evidence="4 8" id="KW-0808">Transferase</keyword>
<reference evidence="8 9" key="1">
    <citation type="journal article" date="2018" name="Int. J. Syst. Evol. Microbiol.">
        <title>Micromonospora globbae sp. nov., an endophytic actinomycete isolated from roots of Globba winitii C. H. Wright.</title>
        <authorList>
            <person name="Kuncharoen N."/>
            <person name="Pittayakhajonwut P."/>
            <person name="Tanasupawat S."/>
        </authorList>
    </citation>
    <scope>NUCLEOTIDE SEQUENCE [LARGE SCALE GENOMIC DNA]</scope>
    <source>
        <strain evidence="8 9">WPS1-2</strain>
    </source>
</reference>
<dbReference type="Pfam" id="PF00535">
    <property type="entry name" value="Glycos_transf_2"/>
    <property type="match status" value="1"/>
</dbReference>
<evidence type="ECO:0000313" key="9">
    <source>
        <dbReference type="Proteomes" id="UP000285744"/>
    </source>
</evidence>
<dbReference type="SUPFAM" id="SSF53756">
    <property type="entry name" value="UDP-Glycosyltransferase/glycogen phosphorylase"/>
    <property type="match status" value="1"/>
</dbReference>
<dbReference type="RefSeq" id="WP_120327848.1">
    <property type="nucleotide sequence ID" value="NZ_RAQQ01000005.1"/>
</dbReference>
<evidence type="ECO:0000256" key="4">
    <source>
        <dbReference type="ARBA" id="ARBA00022679"/>
    </source>
</evidence>
<dbReference type="InterPro" id="IPR043148">
    <property type="entry name" value="TagF_C"/>
</dbReference>
<dbReference type="GO" id="GO:0047355">
    <property type="term" value="F:CDP-glycerol glycerophosphotransferase activity"/>
    <property type="evidence" value="ECO:0007669"/>
    <property type="project" value="InterPro"/>
</dbReference>
<keyword evidence="5" id="KW-0777">Teichoic acid biosynthesis</keyword>
<evidence type="ECO:0000256" key="3">
    <source>
        <dbReference type="ARBA" id="ARBA00022475"/>
    </source>
</evidence>
<dbReference type="OrthoDB" id="3183633at2"/>
<dbReference type="InterPro" id="IPR001173">
    <property type="entry name" value="Glyco_trans_2-like"/>
</dbReference>
<dbReference type="PANTHER" id="PTHR37316:SF3">
    <property type="entry name" value="TEICHOIC ACID GLYCEROL-PHOSPHATE TRANSFERASE"/>
    <property type="match status" value="1"/>
</dbReference>
<keyword evidence="6" id="KW-0472">Membrane</keyword>
<proteinExistence type="inferred from homology"/>
<dbReference type="InterPro" id="IPR051612">
    <property type="entry name" value="Teichoic_Acid_Biosynth"/>
</dbReference>
<evidence type="ECO:0000256" key="1">
    <source>
        <dbReference type="ARBA" id="ARBA00004202"/>
    </source>
</evidence>
<sequence>MTLVSFVVPAYRVQGYLRECLDSILDQPFTDLEVVAVDDCSPDDSGEIIDEYAARDQRVRAIRLTENVGLGPARNVGLDRAVGEYVWFVDGDDWLAPDCLPAVAERLTGTRPDVLMVDHVRTHWNNAATRSAMRDVFPEPPGEGTFRLRDRPETLRLLHTAWNRVVRRQFLVEHGLRFAPGWYEDVSFSYPVLMAADRIGVLDRVCVNYRQRRVGAITRTRGDRHFEVFPQWHRVFHLMDRWGPAVDELRPAVFERMIWHYLTVLGNGQRIAPELRPAFFAQITADYARWLPPAGYPTPDGVEGLKHRLVATGRWRTFSALRAANRARDAARRSARTAKRRVAPVARRNARRARDVLLREYYRAELHRPVDPTLAVYAAYWYRGYACNPAAIYEAARRLAPQVRGVWIVRRDRVGTLPPGVEYVVAGTAAYYRMLARARWLVNNVNFPDFVRKRPGTVHVQTHHGTPVKVMGLDQQRYPIGAGRMDFAGLLRRVDRWDYSITSNSFSTQMWDRAYPASYTTLEVGYPRNDRLVTATPEEVRRLRADLGIDPTEQVVLYAPTHREHLPNYRPPFDPERFVEALGPSARLLMRSHYFHDRDRRPRRDVRWSRVTDVSAYQRVEDLYLVADVLVTDYSSAMFDYAVLDRPIVVYAPDWEAYRLARGVYFDVTAEPPGAVAMTFPDLLDLFRAGEVWSDAATKARQQFRARFCGLDDGHAAERVVRQVFLGESAAPGQGC</sequence>
<dbReference type="Proteomes" id="UP000285744">
    <property type="component" value="Unassembled WGS sequence"/>
</dbReference>
<dbReference type="FunFam" id="3.90.550.10:FF:000196">
    <property type="entry name" value="Glycosyl transferase"/>
    <property type="match status" value="1"/>
</dbReference>
<dbReference type="Gene3D" id="3.90.550.10">
    <property type="entry name" value="Spore Coat Polysaccharide Biosynthesis Protein SpsA, Chain A"/>
    <property type="match status" value="1"/>
</dbReference>
<evidence type="ECO:0000256" key="6">
    <source>
        <dbReference type="ARBA" id="ARBA00023136"/>
    </source>
</evidence>
<keyword evidence="3" id="KW-1003">Cell membrane</keyword>
<dbReference type="CDD" id="cd00761">
    <property type="entry name" value="Glyco_tranf_GTA_type"/>
    <property type="match status" value="1"/>
</dbReference>
<evidence type="ECO:0000256" key="5">
    <source>
        <dbReference type="ARBA" id="ARBA00022944"/>
    </source>
</evidence>
<dbReference type="PANTHER" id="PTHR37316">
    <property type="entry name" value="TEICHOIC ACID GLYCEROL-PHOSPHATE PRIMASE"/>
    <property type="match status" value="1"/>
</dbReference>
<dbReference type="AlphaFoldDB" id="A0A420F453"/>
<dbReference type="EMBL" id="RAQQ01000005">
    <property type="protein sequence ID" value="RKF27705.1"/>
    <property type="molecule type" value="Genomic_DNA"/>
</dbReference>
<dbReference type="GO" id="GO:0019350">
    <property type="term" value="P:teichoic acid biosynthetic process"/>
    <property type="evidence" value="ECO:0007669"/>
    <property type="project" value="UniProtKB-KW"/>
</dbReference>
<evidence type="ECO:0000256" key="2">
    <source>
        <dbReference type="ARBA" id="ARBA00010488"/>
    </source>
</evidence>
<dbReference type="Pfam" id="PF04464">
    <property type="entry name" value="Glyphos_transf"/>
    <property type="match status" value="1"/>
</dbReference>
<comment type="caution">
    <text evidence="8">The sequence shown here is derived from an EMBL/GenBank/DDBJ whole genome shotgun (WGS) entry which is preliminary data.</text>
</comment>
<dbReference type="SUPFAM" id="SSF53448">
    <property type="entry name" value="Nucleotide-diphospho-sugar transferases"/>
    <property type="match status" value="1"/>
</dbReference>